<keyword evidence="5 6" id="KW-0472">Membrane</keyword>
<feature type="transmembrane region" description="Helical" evidence="6">
    <location>
        <begin position="357"/>
        <end position="375"/>
    </location>
</feature>
<keyword evidence="4 6" id="KW-1133">Transmembrane helix</keyword>
<name>A0A1H9LUU5_9PSEU</name>
<dbReference type="InterPro" id="IPR011701">
    <property type="entry name" value="MFS"/>
</dbReference>
<evidence type="ECO:0000256" key="3">
    <source>
        <dbReference type="ARBA" id="ARBA00022692"/>
    </source>
</evidence>
<feature type="transmembrane region" description="Helical" evidence="6">
    <location>
        <begin position="236"/>
        <end position="258"/>
    </location>
</feature>
<feature type="transmembrane region" description="Helical" evidence="6">
    <location>
        <begin position="7"/>
        <end position="33"/>
    </location>
</feature>
<proteinExistence type="predicted"/>
<dbReference type="OrthoDB" id="145388at2"/>
<dbReference type="GO" id="GO:0022857">
    <property type="term" value="F:transmembrane transporter activity"/>
    <property type="evidence" value="ECO:0007669"/>
    <property type="project" value="InterPro"/>
</dbReference>
<dbReference type="AlphaFoldDB" id="A0A1H9LUU5"/>
<accession>A0A1H9LUU5</accession>
<dbReference type="RefSeq" id="WP_089917430.1">
    <property type="nucleotide sequence ID" value="NZ_FOFV01000006.1"/>
</dbReference>
<dbReference type="PANTHER" id="PTHR23513">
    <property type="entry name" value="INTEGRAL MEMBRANE EFFLUX PROTEIN-RELATED"/>
    <property type="match status" value="1"/>
</dbReference>
<keyword evidence="2" id="KW-1003">Cell membrane</keyword>
<evidence type="ECO:0000256" key="1">
    <source>
        <dbReference type="ARBA" id="ARBA00004651"/>
    </source>
</evidence>
<organism evidence="7 8">
    <name type="scientific">Lentzea albida</name>
    <dbReference type="NCBI Taxonomy" id="65499"/>
    <lineage>
        <taxon>Bacteria</taxon>
        <taxon>Bacillati</taxon>
        <taxon>Actinomycetota</taxon>
        <taxon>Actinomycetes</taxon>
        <taxon>Pseudonocardiales</taxon>
        <taxon>Pseudonocardiaceae</taxon>
        <taxon>Lentzea</taxon>
    </lineage>
</organism>
<dbReference type="Pfam" id="PF07690">
    <property type="entry name" value="MFS_1"/>
    <property type="match status" value="1"/>
</dbReference>
<feature type="transmembrane region" description="Helical" evidence="6">
    <location>
        <begin position="270"/>
        <end position="288"/>
    </location>
</feature>
<protein>
    <submittedName>
        <fullName evidence="7">Predicted arabinose efflux permease, MFS family</fullName>
    </submittedName>
</protein>
<dbReference type="InterPro" id="IPR036259">
    <property type="entry name" value="MFS_trans_sf"/>
</dbReference>
<keyword evidence="3 6" id="KW-0812">Transmembrane</keyword>
<evidence type="ECO:0000256" key="6">
    <source>
        <dbReference type="SAM" id="Phobius"/>
    </source>
</evidence>
<dbReference type="Gene3D" id="1.20.1250.20">
    <property type="entry name" value="MFS general substrate transporter like domains"/>
    <property type="match status" value="1"/>
</dbReference>
<feature type="transmembrane region" description="Helical" evidence="6">
    <location>
        <begin position="204"/>
        <end position="230"/>
    </location>
</feature>
<feature type="transmembrane region" description="Helical" evidence="6">
    <location>
        <begin position="162"/>
        <end position="183"/>
    </location>
</feature>
<feature type="transmembrane region" description="Helical" evidence="6">
    <location>
        <begin position="39"/>
        <end position="58"/>
    </location>
</feature>
<dbReference type="EMBL" id="FOFV01000006">
    <property type="protein sequence ID" value="SER15221.1"/>
    <property type="molecule type" value="Genomic_DNA"/>
</dbReference>
<feature type="transmembrane region" description="Helical" evidence="6">
    <location>
        <begin position="294"/>
        <end position="313"/>
    </location>
</feature>
<evidence type="ECO:0000256" key="4">
    <source>
        <dbReference type="ARBA" id="ARBA00022989"/>
    </source>
</evidence>
<keyword evidence="8" id="KW-1185">Reference proteome</keyword>
<sequence length="443" mass="47478">MGRNWYLLWSGSAISALGDGIFLAALPLLATTLTQDPRLIAGVSFFGTLPWLLAALPAGAAADRYDGRRLLLAALWVQCGLMVVLAAFHSTHIVFLYAMAFLIGTAENFPRAVGQPLIKATVHDHLLERANGRLFASQAVALQFVGPPLGGLLFATAVSAPFWVNALTFGLAALLVIGMRTERREPTLKPKAREGLRWLVQHKVLRTVTVVSATTNLCIAMTMATLVLFAERRLGLGGAGFGALLATLACGGVAGALLAERVLARVKHAVEITVVLIPLMWLGIATVARDLATVAVFAVVSSFCTAVWGVATSSLRQRAVPAELLGRVSSAQTLITWGVQPVGALLGGLVADRFGLLAPWYVAVALRTAVGLLAVRPLRGHFAAAALDVHCAAEPEQDAAVTFSKRPLQALAGRGVEDRRTNRWTRRRERRIHRLRLLRKQLT</sequence>
<dbReference type="GO" id="GO:0005886">
    <property type="term" value="C:plasma membrane"/>
    <property type="evidence" value="ECO:0007669"/>
    <property type="project" value="UniProtKB-SubCell"/>
</dbReference>
<dbReference type="STRING" id="65499.SAMN04488000_106289"/>
<dbReference type="Proteomes" id="UP000199503">
    <property type="component" value="Unassembled WGS sequence"/>
</dbReference>
<evidence type="ECO:0000256" key="2">
    <source>
        <dbReference type="ARBA" id="ARBA00022475"/>
    </source>
</evidence>
<evidence type="ECO:0000313" key="7">
    <source>
        <dbReference type="EMBL" id="SER15221.1"/>
    </source>
</evidence>
<dbReference type="SUPFAM" id="SSF103473">
    <property type="entry name" value="MFS general substrate transporter"/>
    <property type="match status" value="1"/>
</dbReference>
<comment type="subcellular location">
    <subcellularLocation>
        <location evidence="1">Cell membrane</location>
        <topology evidence="1">Multi-pass membrane protein</topology>
    </subcellularLocation>
</comment>
<feature type="transmembrane region" description="Helical" evidence="6">
    <location>
        <begin position="334"/>
        <end position="351"/>
    </location>
</feature>
<dbReference type="PANTHER" id="PTHR23513:SF6">
    <property type="entry name" value="MAJOR FACILITATOR SUPERFAMILY ASSOCIATED DOMAIN-CONTAINING PROTEIN"/>
    <property type="match status" value="1"/>
</dbReference>
<gene>
    <name evidence="7" type="ORF">SAMN04488000_106289</name>
</gene>
<reference evidence="8" key="1">
    <citation type="submission" date="2016-10" db="EMBL/GenBank/DDBJ databases">
        <authorList>
            <person name="Varghese N."/>
            <person name="Submissions S."/>
        </authorList>
    </citation>
    <scope>NUCLEOTIDE SEQUENCE [LARGE SCALE GENOMIC DNA]</scope>
    <source>
        <strain evidence="8">DSM 44437</strain>
    </source>
</reference>
<evidence type="ECO:0000313" key="8">
    <source>
        <dbReference type="Proteomes" id="UP000199503"/>
    </source>
</evidence>
<dbReference type="CDD" id="cd06173">
    <property type="entry name" value="MFS_MefA_like"/>
    <property type="match status" value="1"/>
</dbReference>
<evidence type="ECO:0000256" key="5">
    <source>
        <dbReference type="ARBA" id="ARBA00023136"/>
    </source>
</evidence>